<organism evidence="1 2">
    <name type="scientific">Blattamonas nauphoetae</name>
    <dbReference type="NCBI Taxonomy" id="2049346"/>
    <lineage>
        <taxon>Eukaryota</taxon>
        <taxon>Metamonada</taxon>
        <taxon>Preaxostyla</taxon>
        <taxon>Oxymonadida</taxon>
        <taxon>Blattamonas</taxon>
    </lineage>
</organism>
<keyword evidence="2" id="KW-1185">Reference proteome</keyword>
<evidence type="ECO:0008006" key="3">
    <source>
        <dbReference type="Google" id="ProtNLM"/>
    </source>
</evidence>
<reference evidence="1 2" key="1">
    <citation type="journal article" date="2022" name="bioRxiv">
        <title>Genomics of Preaxostyla Flagellates Illuminates Evolutionary Transitions and the Path Towards Mitochondrial Loss.</title>
        <authorList>
            <person name="Novak L.V.F."/>
            <person name="Treitli S.C."/>
            <person name="Pyrih J."/>
            <person name="Halakuc P."/>
            <person name="Pipaliya S.V."/>
            <person name="Vacek V."/>
            <person name="Brzon O."/>
            <person name="Soukal P."/>
            <person name="Eme L."/>
            <person name="Dacks J.B."/>
            <person name="Karnkowska A."/>
            <person name="Elias M."/>
            <person name="Hampl V."/>
        </authorList>
    </citation>
    <scope>NUCLEOTIDE SEQUENCE [LARGE SCALE GENOMIC DNA]</scope>
    <source>
        <strain evidence="1">NAU3</strain>
        <tissue evidence="1">Gut</tissue>
    </source>
</reference>
<evidence type="ECO:0000313" key="1">
    <source>
        <dbReference type="EMBL" id="KAK2940028.1"/>
    </source>
</evidence>
<dbReference type="EMBL" id="JARBJD010000768">
    <property type="protein sequence ID" value="KAK2940028.1"/>
    <property type="molecule type" value="Genomic_DNA"/>
</dbReference>
<evidence type="ECO:0000313" key="2">
    <source>
        <dbReference type="Proteomes" id="UP001281761"/>
    </source>
</evidence>
<name>A0ABQ9WKN5_9EUKA</name>
<accession>A0ABQ9WKN5</accession>
<sequence length="615" mass="71205">MEVFDGFLGLKYKESLVPAIRKMYNKIQKDISDEFFSALRHVPSDVDPKCQRFDLDKLSDCDWVEVFDRLLVRVGEDRPFSVLELHSLHSFLSQQPWHIKLEVEADGTIRIPKHGEFHPSSTHHAKTLCSLFTPTQPYHAAPLLNSFNVFIAKNNSTSLVTSIWDEWFSNLIAAVDPSTLPFTPDFLPLHAVLVDLMEDRLKRSGICRHSTSQVPSARPRRKLDKFDLSFLELSTDYFIHLSLHPFALEADGFDTIVCFLSSVLSSHLNRNPFIHFRKALIEEMDVSALYSSSQPLILTSELARSLSDKEAIAIVDRIVAHIDSSTFLDDDTLLRIFVFIKHQLRSTRLPELFRKTGRTKDQYFKALESCLSLGLDSLLFRKDKNIEPPVFKLFLSWHDYDSPRQGDWQDIYFETIPILMRVLELDRHPCSRNSKRHNCRLKFVIVNRIQYATPSVVQVSRTRHERSMDPSEKYVMTYFSGQHTTTIKELVQWTDNLLTIYTDCEHLAIARVFCKLGFFIQIVNGIWINDDSSSSYYFLFGFNRAYGERVQNRAQKREWNHGGKLCLDEEGWEDAMEFVLIPKKKRISVLYGRMITEQVHASMSICGANLGRMDD</sequence>
<gene>
    <name evidence="1" type="ORF">BLNAU_25060</name>
</gene>
<protein>
    <recommendedName>
        <fullName evidence="3">TLDc domain-containing protein</fullName>
    </recommendedName>
</protein>
<proteinExistence type="predicted"/>
<dbReference type="Proteomes" id="UP001281761">
    <property type="component" value="Unassembled WGS sequence"/>
</dbReference>
<comment type="caution">
    <text evidence="1">The sequence shown here is derived from an EMBL/GenBank/DDBJ whole genome shotgun (WGS) entry which is preliminary data.</text>
</comment>